<dbReference type="EMBL" id="JSUQ01000001">
    <property type="protein sequence ID" value="KHQ55048.1"/>
    <property type="molecule type" value="Genomic_DNA"/>
</dbReference>
<dbReference type="OrthoDB" id="7876308at2"/>
<evidence type="ECO:0000313" key="2">
    <source>
        <dbReference type="Proteomes" id="UP000030960"/>
    </source>
</evidence>
<dbReference type="RefSeq" id="WP_043135979.1">
    <property type="nucleotide sequence ID" value="NZ_AP022337.1"/>
</dbReference>
<dbReference type="Pfam" id="PF13767">
    <property type="entry name" value="DUF4168"/>
    <property type="match status" value="1"/>
</dbReference>
<proteinExistence type="predicted"/>
<protein>
    <submittedName>
        <fullName evidence="1">Uncharacterized protein</fullName>
    </submittedName>
</protein>
<keyword evidence="2" id="KW-1185">Reference proteome</keyword>
<name>A0A0B3S7V6_9RHOB</name>
<gene>
    <name evidence="1" type="ORF">OA50_00082</name>
</gene>
<sequence>MSVRTKILGTATLVALAAAPLTPALAQSGPQADLVPVQAEAQYSDSDLESFVDAAMKVMALRQTYQARLQGAVNEKQQQALVRQAQEEMKAAIVQTDGIDVPTYTAIGEAAQADDALSQRITAMFQERMPGDGAQPSDDG</sequence>
<reference evidence="1 2" key="1">
    <citation type="submission" date="2014-10" db="EMBL/GenBank/DDBJ databases">
        <title>Genome sequence of Ponticoccus sp. strain UMTAT08 isolated from clonal culture of toxic dinoflagellate Alexandrium tamiyavanichii.</title>
        <authorList>
            <person name="Gan H.Y."/>
            <person name="Muhd D.-D."/>
            <person name="Mohd Noor M.E."/>
            <person name="Yeong Y.S."/>
            <person name="Usup G."/>
        </authorList>
    </citation>
    <scope>NUCLEOTIDE SEQUENCE [LARGE SCALE GENOMIC DNA]</scope>
    <source>
        <strain evidence="1 2">UMTAT08</strain>
    </source>
</reference>
<dbReference type="AlphaFoldDB" id="A0A0B3S7V6"/>
<accession>A0A0B3S7V6</accession>
<evidence type="ECO:0000313" key="1">
    <source>
        <dbReference type="EMBL" id="KHQ55048.1"/>
    </source>
</evidence>
<dbReference type="STRING" id="561184.SAMN05216376_10384"/>
<comment type="caution">
    <text evidence="1">The sequence shown here is derived from an EMBL/GenBank/DDBJ whole genome shotgun (WGS) entry which is preliminary data.</text>
</comment>
<dbReference type="Proteomes" id="UP000030960">
    <property type="component" value="Unassembled WGS sequence"/>
</dbReference>
<organism evidence="1 2">
    <name type="scientific">Mameliella alba</name>
    <dbReference type="NCBI Taxonomy" id="561184"/>
    <lineage>
        <taxon>Bacteria</taxon>
        <taxon>Pseudomonadati</taxon>
        <taxon>Pseudomonadota</taxon>
        <taxon>Alphaproteobacteria</taxon>
        <taxon>Rhodobacterales</taxon>
        <taxon>Roseobacteraceae</taxon>
        <taxon>Mameliella</taxon>
    </lineage>
</organism>
<dbReference type="InterPro" id="IPR025433">
    <property type="entry name" value="DUF4168"/>
</dbReference>